<accession>A0ABX0A2A2</accession>
<protein>
    <submittedName>
        <fullName evidence="2">Uncharacterized protein</fullName>
    </submittedName>
</protein>
<evidence type="ECO:0000256" key="1">
    <source>
        <dbReference type="SAM" id="MobiDB-lite"/>
    </source>
</evidence>
<sequence length="219" mass="25372">MVTAYQEKSVSNVRMQELTNKYPRDINKLLSDLVGEGLLIPQGTGRGTTYILSDFFEPIDEHNLNILKKNLDENEKNLSVKENISSNKENNSGNKENISGNSEKQFENENTKVSGNNRGNIVDDNKTYKELIEIARPARENKRLKPEILRNLILSLCCDRFLTLTELSYFLERGRDGLRKNHIKKLVDMNKLELRYPNTPNHRNQAYKTVKDNFKQLNE</sequence>
<dbReference type="RefSeq" id="WP_161919528.1">
    <property type="nucleotide sequence ID" value="NZ_JAACYS010000007.1"/>
</dbReference>
<keyword evidence="3" id="KW-1185">Reference proteome</keyword>
<dbReference type="EMBL" id="JAACYS010000007">
    <property type="protein sequence ID" value="NCU16689.1"/>
    <property type="molecule type" value="Genomic_DNA"/>
</dbReference>
<evidence type="ECO:0000313" key="3">
    <source>
        <dbReference type="Proteomes" id="UP000743899"/>
    </source>
</evidence>
<gene>
    <name evidence="2" type="ORF">GW534_02735</name>
</gene>
<organism evidence="2 3">
    <name type="scientific">Pallidibacillus pasinlerensis</name>
    <dbReference type="NCBI Taxonomy" id="2703818"/>
    <lineage>
        <taxon>Bacteria</taxon>
        <taxon>Bacillati</taxon>
        <taxon>Bacillota</taxon>
        <taxon>Bacilli</taxon>
        <taxon>Bacillales</taxon>
        <taxon>Bacillaceae</taxon>
        <taxon>Pallidibacillus</taxon>
    </lineage>
</organism>
<reference evidence="2 3" key="1">
    <citation type="submission" date="2020-01" db="EMBL/GenBank/DDBJ databases">
        <title>A novel Bacillus sp. from Pasinler.</title>
        <authorList>
            <person name="Adiguzel A."/>
            <person name="Ay H."/>
            <person name="Baltaci M.O."/>
        </authorList>
    </citation>
    <scope>NUCLEOTIDE SEQUENCE [LARGE SCALE GENOMIC DNA]</scope>
    <source>
        <strain evidence="2 3">P1</strain>
    </source>
</reference>
<comment type="caution">
    <text evidence="2">The sequence shown here is derived from an EMBL/GenBank/DDBJ whole genome shotgun (WGS) entry which is preliminary data.</text>
</comment>
<feature type="compositionally biased region" description="Low complexity" evidence="1">
    <location>
        <begin position="82"/>
        <end position="103"/>
    </location>
</feature>
<name>A0ABX0A2A2_9BACI</name>
<proteinExistence type="predicted"/>
<dbReference type="Proteomes" id="UP000743899">
    <property type="component" value="Unassembled WGS sequence"/>
</dbReference>
<feature type="region of interest" description="Disordered" evidence="1">
    <location>
        <begin position="82"/>
        <end position="121"/>
    </location>
</feature>
<evidence type="ECO:0000313" key="2">
    <source>
        <dbReference type="EMBL" id="NCU16689.1"/>
    </source>
</evidence>